<dbReference type="SUPFAM" id="SSF54427">
    <property type="entry name" value="NTF2-like"/>
    <property type="match status" value="1"/>
</dbReference>
<organism evidence="3 4">
    <name type="scientific">Prolixibacter denitrificans</name>
    <dbReference type="NCBI Taxonomy" id="1541063"/>
    <lineage>
        <taxon>Bacteria</taxon>
        <taxon>Pseudomonadati</taxon>
        <taxon>Bacteroidota</taxon>
        <taxon>Bacteroidia</taxon>
        <taxon>Marinilabiliales</taxon>
        <taxon>Prolixibacteraceae</taxon>
        <taxon>Prolixibacter</taxon>
    </lineage>
</organism>
<dbReference type="InterPro" id="IPR037401">
    <property type="entry name" value="SnoaL-like"/>
</dbReference>
<keyword evidence="5" id="KW-1185">Reference proteome</keyword>
<reference evidence="2 5" key="2">
    <citation type="submission" date="2019-10" db="EMBL/GenBank/DDBJ databases">
        <title>Prolixibacter strains distinguished by the presence of nitrate reductase genes were adept at nitrate-dependent anaerobic corrosion of metallic iron and carbon steel.</title>
        <authorList>
            <person name="Iino T."/>
            <person name="Shono N."/>
            <person name="Ito K."/>
            <person name="Nakamura R."/>
            <person name="Sueoka K."/>
            <person name="Harayama S."/>
            <person name="Ohkuma M."/>
        </authorList>
    </citation>
    <scope>NUCLEOTIDE SEQUENCE [LARGE SCALE GENOMIC DNA]</scope>
    <source>
        <strain evidence="2 5">MIC1-1</strain>
    </source>
</reference>
<dbReference type="OrthoDB" id="1122777at2"/>
<feature type="domain" description="SnoaL-like" evidence="1">
    <location>
        <begin position="36"/>
        <end position="154"/>
    </location>
</feature>
<evidence type="ECO:0000259" key="1">
    <source>
        <dbReference type="Pfam" id="PF13474"/>
    </source>
</evidence>
<evidence type="ECO:0000313" key="5">
    <source>
        <dbReference type="Proteomes" id="UP000396862"/>
    </source>
</evidence>
<accession>A0A2P8C6M1</accession>
<name>A0A2P8C6M1_9BACT</name>
<comment type="caution">
    <text evidence="3">The sequence shown here is derived from an EMBL/GenBank/DDBJ whole genome shotgun (WGS) entry which is preliminary data.</text>
</comment>
<dbReference type="Gene3D" id="3.10.450.50">
    <property type="match status" value="1"/>
</dbReference>
<evidence type="ECO:0000313" key="4">
    <source>
        <dbReference type="Proteomes" id="UP000240621"/>
    </source>
</evidence>
<dbReference type="Proteomes" id="UP000396862">
    <property type="component" value="Unassembled WGS sequence"/>
</dbReference>
<dbReference type="AlphaFoldDB" id="A0A2P8C6M1"/>
<gene>
    <name evidence="3" type="ORF">CLV93_11441</name>
    <name evidence="2" type="ORF">JCM18694_23470</name>
</gene>
<protein>
    <submittedName>
        <fullName evidence="3">SnoaL-like protein</fullName>
    </submittedName>
</protein>
<dbReference type="RefSeq" id="WP_106543715.1">
    <property type="nucleotide sequence ID" value="NZ_BLAU01000001.1"/>
</dbReference>
<dbReference type="EMBL" id="BLAU01000001">
    <property type="protein sequence ID" value="GET22101.1"/>
    <property type="molecule type" value="Genomic_DNA"/>
</dbReference>
<dbReference type="EMBL" id="PYGC01000014">
    <property type="protein sequence ID" value="PSK80604.1"/>
    <property type="molecule type" value="Genomic_DNA"/>
</dbReference>
<sequence length="157" mass="17499">MNKLAVIFIAAFFCVSLQTKGQPLSPDLITSIENEIDATFQKMVALAEKLDYDALNQGVDDYHKAGFLVNGNYYADYATLISAVKAGAQSVSKQKLVLKDKKITVLNEQVALLTASGTSQVNLYDGREFTGDFYWSFVYEKINGEWKVIQSHQSRGR</sequence>
<dbReference type="InterPro" id="IPR032710">
    <property type="entry name" value="NTF2-like_dom_sf"/>
</dbReference>
<evidence type="ECO:0000313" key="3">
    <source>
        <dbReference type="EMBL" id="PSK80604.1"/>
    </source>
</evidence>
<evidence type="ECO:0000313" key="2">
    <source>
        <dbReference type="EMBL" id="GET22101.1"/>
    </source>
</evidence>
<dbReference type="Pfam" id="PF13474">
    <property type="entry name" value="SnoaL_3"/>
    <property type="match status" value="1"/>
</dbReference>
<dbReference type="Proteomes" id="UP000240621">
    <property type="component" value="Unassembled WGS sequence"/>
</dbReference>
<reference evidence="3 4" key="1">
    <citation type="submission" date="2018-03" db="EMBL/GenBank/DDBJ databases">
        <title>Genomic Encyclopedia of Archaeal and Bacterial Type Strains, Phase II (KMG-II): from individual species to whole genera.</title>
        <authorList>
            <person name="Goeker M."/>
        </authorList>
    </citation>
    <scope>NUCLEOTIDE SEQUENCE [LARGE SCALE GENOMIC DNA]</scope>
    <source>
        <strain evidence="3 4">DSM 27267</strain>
    </source>
</reference>
<proteinExistence type="predicted"/>